<dbReference type="STRING" id="634430.SAMN04488241_105213"/>
<dbReference type="AlphaFoldDB" id="A0A1I5SG81"/>
<reference evidence="2" key="1">
    <citation type="submission" date="2016-10" db="EMBL/GenBank/DDBJ databases">
        <authorList>
            <person name="Varghese N."/>
            <person name="Submissions S."/>
        </authorList>
    </citation>
    <scope>NUCLEOTIDE SEQUENCE [LARGE SCALE GENOMIC DNA]</scope>
    <source>
        <strain evidence="2">CGMCC 1.9113</strain>
    </source>
</reference>
<dbReference type="RefSeq" id="WP_093333143.1">
    <property type="nucleotide sequence ID" value="NZ_FOXP01000005.1"/>
</dbReference>
<gene>
    <name evidence="1" type="ORF">SAMN04488241_105213</name>
</gene>
<proteinExistence type="predicted"/>
<dbReference type="EMBL" id="FOXP01000005">
    <property type="protein sequence ID" value="SFP69774.1"/>
    <property type="molecule type" value="Genomic_DNA"/>
</dbReference>
<organism evidence="1 2">
    <name type="scientific">Sphingomonas rubra</name>
    <dbReference type="NCBI Taxonomy" id="634430"/>
    <lineage>
        <taxon>Bacteria</taxon>
        <taxon>Pseudomonadati</taxon>
        <taxon>Pseudomonadota</taxon>
        <taxon>Alphaproteobacteria</taxon>
        <taxon>Sphingomonadales</taxon>
        <taxon>Sphingomonadaceae</taxon>
        <taxon>Sphingomonas</taxon>
    </lineage>
</organism>
<sequence length="249" mass="27456">MTQTHLAAPAAVPLPIDAAALHAETRAAVALIGPRLSEPVGRWRRFVYPELFQSLTQAMIDDDTALLRRLEHLSNEEGCGAEIIRGFADRPPLAAYAKGFHRHADDEIAHQRRYAGLAVELAARVGAPAPRLHDTDPEADLGIDFDAELHELVLSIHLGELRNLMNMDLMIPPLLAAEDEGRRRIGAAMLPIRADEIEHIRYLSRIVNGFLDQGLFDQAKVDALAAAYDRFWWADIARVATQLGGEQAA</sequence>
<accession>A0A1I5SG81</accession>
<evidence type="ECO:0000313" key="1">
    <source>
        <dbReference type="EMBL" id="SFP69774.1"/>
    </source>
</evidence>
<name>A0A1I5SG81_9SPHN</name>
<protein>
    <recommendedName>
        <fullName evidence="3">Ferritin-like domain-containing protein</fullName>
    </recommendedName>
</protein>
<keyword evidence="2" id="KW-1185">Reference proteome</keyword>
<evidence type="ECO:0008006" key="3">
    <source>
        <dbReference type="Google" id="ProtNLM"/>
    </source>
</evidence>
<dbReference type="Proteomes" id="UP000199586">
    <property type="component" value="Unassembled WGS sequence"/>
</dbReference>
<evidence type="ECO:0000313" key="2">
    <source>
        <dbReference type="Proteomes" id="UP000199586"/>
    </source>
</evidence>